<proteinExistence type="predicted"/>
<reference evidence="2 3" key="1">
    <citation type="journal article" date="2018" name="Sci. Rep.">
        <title>Genomic diversity and distribution of Bifidobacterium longum subsp. longum across the human lifespan.</title>
        <authorList>
            <person name="Odamaki T."/>
            <person name="Bottacini F."/>
            <person name="Kato K."/>
            <person name="Mitsuyama E."/>
            <person name="Yoshida K."/>
            <person name="Horigome A."/>
            <person name="Xiao J.Z."/>
            <person name="van Sinderen D."/>
        </authorList>
    </citation>
    <scope>NUCLEOTIDE SEQUENCE [LARGE SCALE GENOMIC DNA]</scope>
    <source>
        <strain evidence="2 3">MCC10004</strain>
    </source>
</reference>
<dbReference type="InterPro" id="IPR010982">
    <property type="entry name" value="Lambda_DNA-bd_dom_sf"/>
</dbReference>
<organism evidence="2 3">
    <name type="scientific">Bifidobacterium longum subsp. longum</name>
    <dbReference type="NCBI Taxonomy" id="1679"/>
    <lineage>
        <taxon>Bacteria</taxon>
        <taxon>Bacillati</taxon>
        <taxon>Actinomycetota</taxon>
        <taxon>Actinomycetes</taxon>
        <taxon>Bifidobacteriales</taxon>
        <taxon>Bifidobacteriaceae</taxon>
        <taxon>Bifidobacterium</taxon>
    </lineage>
</organism>
<sequence length="97" mass="10778">MKYVPTTTKRDLRILGEQFSQQRKLLMLTVADVAHRSGVSPTTVSNLEQGKAVRSDSLLTIARVLQLADTLVAACDPYSTDLGRLRAGQQLPKRVRR</sequence>
<dbReference type="Pfam" id="PF01381">
    <property type="entry name" value="HTH_3"/>
    <property type="match status" value="1"/>
</dbReference>
<evidence type="ECO:0000313" key="3">
    <source>
        <dbReference type="Proteomes" id="UP000293475"/>
    </source>
</evidence>
<accession>A0A4R0SGM6</accession>
<dbReference type="RefSeq" id="WP_012576804.1">
    <property type="nucleotide sequence ID" value="NZ_SHPO01000006.1"/>
</dbReference>
<dbReference type="SMART" id="SM00530">
    <property type="entry name" value="HTH_XRE"/>
    <property type="match status" value="1"/>
</dbReference>
<evidence type="ECO:0000259" key="1">
    <source>
        <dbReference type="PROSITE" id="PS50943"/>
    </source>
</evidence>
<comment type="caution">
    <text evidence="2">The sequence shown here is derived from an EMBL/GenBank/DDBJ whole genome shotgun (WGS) entry which is preliminary data.</text>
</comment>
<feature type="domain" description="HTH cro/C1-type" evidence="1">
    <location>
        <begin position="21"/>
        <end position="71"/>
    </location>
</feature>
<dbReference type="Gene3D" id="1.10.260.40">
    <property type="entry name" value="lambda repressor-like DNA-binding domains"/>
    <property type="match status" value="1"/>
</dbReference>
<dbReference type="AlphaFoldDB" id="A0A4R0SGM6"/>
<dbReference type="PROSITE" id="PS50943">
    <property type="entry name" value="HTH_CROC1"/>
    <property type="match status" value="1"/>
</dbReference>
<dbReference type="SUPFAM" id="SSF47413">
    <property type="entry name" value="lambda repressor-like DNA-binding domains"/>
    <property type="match status" value="1"/>
</dbReference>
<name>A0A4R0SGM6_BIFLL</name>
<dbReference type="Proteomes" id="UP000293475">
    <property type="component" value="Unassembled WGS sequence"/>
</dbReference>
<dbReference type="EMBL" id="SHPO01000006">
    <property type="protein sequence ID" value="TCD79216.1"/>
    <property type="molecule type" value="Genomic_DNA"/>
</dbReference>
<dbReference type="CDD" id="cd00093">
    <property type="entry name" value="HTH_XRE"/>
    <property type="match status" value="1"/>
</dbReference>
<dbReference type="InterPro" id="IPR001387">
    <property type="entry name" value="Cro/C1-type_HTH"/>
</dbReference>
<dbReference type="GO" id="GO:0003677">
    <property type="term" value="F:DNA binding"/>
    <property type="evidence" value="ECO:0007669"/>
    <property type="project" value="InterPro"/>
</dbReference>
<evidence type="ECO:0000313" key="2">
    <source>
        <dbReference type="EMBL" id="TCD79216.1"/>
    </source>
</evidence>
<gene>
    <name evidence="2" type="ORF">MCC10004_0283</name>
</gene>
<protein>
    <submittedName>
        <fullName evidence="2">Transcriptional regulator, XRE family</fullName>
    </submittedName>
</protein>